<keyword evidence="5" id="KW-1185">Reference proteome</keyword>
<evidence type="ECO:0000313" key="4">
    <source>
        <dbReference type="EMBL" id="GFS30836.1"/>
    </source>
</evidence>
<protein>
    <recommendedName>
        <fullName evidence="6">General transcription factor 2-related zinc finger protein</fullName>
    </recommendedName>
</protein>
<dbReference type="Gene3D" id="1.20.1280.50">
    <property type="match status" value="1"/>
</dbReference>
<dbReference type="Pfam" id="PF12937">
    <property type="entry name" value="F-box-like"/>
    <property type="match status" value="1"/>
</dbReference>
<dbReference type="InterPro" id="IPR055298">
    <property type="entry name" value="AtLOH3-like"/>
</dbReference>
<gene>
    <name evidence="4" type="ORF">Acr_00g0014440</name>
</gene>
<name>A0A7J0DAB8_9ERIC</name>
<feature type="domain" description="DUF4371" evidence="3">
    <location>
        <begin position="65"/>
        <end position="116"/>
    </location>
</feature>
<proteinExistence type="predicted"/>
<dbReference type="PANTHER" id="PTHR11697:SF230">
    <property type="entry name" value="ZINC FINGER, MYM DOMAIN CONTAINING 1"/>
    <property type="match status" value="1"/>
</dbReference>
<feature type="domain" description="F-box" evidence="2">
    <location>
        <begin position="361"/>
        <end position="393"/>
    </location>
</feature>
<dbReference type="InterPro" id="IPR025398">
    <property type="entry name" value="DUF4371"/>
</dbReference>
<evidence type="ECO:0000256" key="1">
    <source>
        <dbReference type="SAM" id="MobiDB-lite"/>
    </source>
</evidence>
<dbReference type="InterPro" id="IPR036047">
    <property type="entry name" value="F-box-like_dom_sf"/>
</dbReference>
<dbReference type="EMBL" id="BJWL01000132">
    <property type="protein sequence ID" value="GFS30836.1"/>
    <property type="molecule type" value="Genomic_DNA"/>
</dbReference>
<dbReference type="SUPFAM" id="SSF53098">
    <property type="entry name" value="Ribonuclease H-like"/>
    <property type="match status" value="1"/>
</dbReference>
<dbReference type="Pfam" id="PF14291">
    <property type="entry name" value="DUF4371"/>
    <property type="match status" value="1"/>
</dbReference>
<dbReference type="InterPro" id="IPR001810">
    <property type="entry name" value="F-box_dom"/>
</dbReference>
<organism evidence="4 5">
    <name type="scientific">Actinidia rufa</name>
    <dbReference type="NCBI Taxonomy" id="165716"/>
    <lineage>
        <taxon>Eukaryota</taxon>
        <taxon>Viridiplantae</taxon>
        <taxon>Streptophyta</taxon>
        <taxon>Embryophyta</taxon>
        <taxon>Tracheophyta</taxon>
        <taxon>Spermatophyta</taxon>
        <taxon>Magnoliopsida</taxon>
        <taxon>eudicotyledons</taxon>
        <taxon>Gunneridae</taxon>
        <taxon>Pentapetalae</taxon>
        <taxon>asterids</taxon>
        <taxon>Ericales</taxon>
        <taxon>Actinidiaceae</taxon>
        <taxon>Actinidia</taxon>
    </lineage>
</organism>
<dbReference type="SUPFAM" id="SSF81383">
    <property type="entry name" value="F-box domain"/>
    <property type="match status" value="1"/>
</dbReference>
<feature type="region of interest" description="Disordered" evidence="1">
    <location>
        <begin position="1"/>
        <end position="26"/>
    </location>
</feature>
<sequence>MPPFSNIDTSTSNEEPPSTFQRVDFDDTTLERDPGLRIPIWQHPINARDEIRRACIPRLEMLNFERFFEIVHVTDTTAFTLKKEISDVLARYNLNIENMRGQGYDGASNMRGAWNGLQALFLKDCPYAYYIHCFAHRLQLALVAAAENDISVWLFFSKLACIVNLVSASPKRQNELQCAQVAEVEHMLDTGERETGRGANQIGTLHRAGTTRWSSHFSSICSLIDMYGATIKVLQTMIEEGSSNSIRGEAGGALIAVRSFDFIFILHLMHKIVGITDLLCRALQHKSLDILNAMNLVSTTKALLQTLRQDGFNTLLMHVGSVCTQYDIEMPMMDARYKEVTEEAQVLYQRPHGYTYRDTTKLDGRSLGAAACVCRLWQHITQSDMLWEHLYFRHVSPRLPSGVRAGGGGAGRVQEALHAVPPSGAESLGQARQLGGGGGDPEVVRRVWTRHLVELSLSLFCVDYYERLGSDGGGAWEGR</sequence>
<accession>A0A7J0DAB8</accession>
<evidence type="ECO:0008006" key="6">
    <source>
        <dbReference type="Google" id="ProtNLM"/>
    </source>
</evidence>
<evidence type="ECO:0000259" key="2">
    <source>
        <dbReference type="Pfam" id="PF12937"/>
    </source>
</evidence>
<feature type="compositionally biased region" description="Polar residues" evidence="1">
    <location>
        <begin position="1"/>
        <end position="21"/>
    </location>
</feature>
<dbReference type="Proteomes" id="UP000585474">
    <property type="component" value="Unassembled WGS sequence"/>
</dbReference>
<dbReference type="PANTHER" id="PTHR11697">
    <property type="entry name" value="GENERAL TRANSCRIPTION FACTOR 2-RELATED ZINC FINGER PROTEIN"/>
    <property type="match status" value="1"/>
</dbReference>
<dbReference type="AlphaFoldDB" id="A0A7J0DAB8"/>
<evidence type="ECO:0000313" key="5">
    <source>
        <dbReference type="Proteomes" id="UP000585474"/>
    </source>
</evidence>
<reference evidence="5" key="1">
    <citation type="submission" date="2019-07" db="EMBL/GenBank/DDBJ databases">
        <title>De Novo Assembly of kiwifruit Actinidia rufa.</title>
        <authorList>
            <person name="Sugita-Konishi S."/>
            <person name="Sato K."/>
            <person name="Mori E."/>
            <person name="Abe Y."/>
            <person name="Kisaki G."/>
            <person name="Hamano K."/>
            <person name="Suezawa K."/>
            <person name="Otani M."/>
            <person name="Fukuda T."/>
            <person name="Manabe T."/>
            <person name="Gomi K."/>
            <person name="Tabuchi M."/>
            <person name="Akimitsu K."/>
            <person name="Kataoka I."/>
        </authorList>
    </citation>
    <scope>NUCLEOTIDE SEQUENCE [LARGE SCALE GENOMIC DNA]</scope>
    <source>
        <strain evidence="5">cv. Fuchu</strain>
    </source>
</reference>
<dbReference type="OrthoDB" id="1718843at2759"/>
<dbReference type="InterPro" id="IPR012337">
    <property type="entry name" value="RNaseH-like_sf"/>
</dbReference>
<comment type="caution">
    <text evidence="4">The sequence shown here is derived from an EMBL/GenBank/DDBJ whole genome shotgun (WGS) entry which is preliminary data.</text>
</comment>
<evidence type="ECO:0000259" key="3">
    <source>
        <dbReference type="Pfam" id="PF14291"/>
    </source>
</evidence>